<dbReference type="RefSeq" id="WP_071363219.1">
    <property type="nucleotide sequence ID" value="NZ_JRYB01000001.1"/>
</dbReference>
<dbReference type="EMBL" id="JRYB01000001">
    <property type="protein sequence ID" value="OIJ42435.1"/>
    <property type="molecule type" value="Genomic_DNA"/>
</dbReference>
<dbReference type="CDD" id="cd00882">
    <property type="entry name" value="Ras_like_GTPase"/>
    <property type="match status" value="1"/>
</dbReference>
<feature type="domain" description="Type VI secretion system IcmF C-terminal" evidence="2">
    <location>
        <begin position="1111"/>
        <end position="1214"/>
    </location>
</feature>
<proteinExistence type="predicted"/>
<feature type="domain" description="Type VI secretion system component TssM1 helical" evidence="5">
    <location>
        <begin position="1000"/>
        <end position="1088"/>
    </location>
</feature>
<keyword evidence="1" id="KW-0812">Transmembrane</keyword>
<dbReference type="InterPro" id="IPR017731">
    <property type="entry name" value="TssM1-like"/>
</dbReference>
<dbReference type="PANTHER" id="PTHR36153">
    <property type="entry name" value="INNER MEMBRANE PROTEIN-RELATED"/>
    <property type="match status" value="1"/>
</dbReference>
<keyword evidence="1" id="KW-0472">Membrane</keyword>
<organism evidence="6 7">
    <name type="scientific">Massilia timonae</name>
    <dbReference type="NCBI Taxonomy" id="47229"/>
    <lineage>
        <taxon>Bacteria</taxon>
        <taxon>Pseudomonadati</taxon>
        <taxon>Pseudomonadota</taxon>
        <taxon>Betaproteobacteria</taxon>
        <taxon>Burkholderiales</taxon>
        <taxon>Oxalobacteraceae</taxon>
        <taxon>Telluria group</taxon>
        <taxon>Massilia</taxon>
    </lineage>
</organism>
<dbReference type="InterPro" id="IPR009612">
    <property type="entry name" value="IcmF-rel"/>
</dbReference>
<dbReference type="InterPro" id="IPR027417">
    <property type="entry name" value="P-loop_NTPase"/>
</dbReference>
<evidence type="ECO:0000313" key="7">
    <source>
        <dbReference type="Proteomes" id="UP000180246"/>
    </source>
</evidence>
<dbReference type="Pfam" id="PF21070">
    <property type="entry name" value="IcmF_helical"/>
    <property type="match status" value="1"/>
</dbReference>
<feature type="domain" description="IcmF-related" evidence="3">
    <location>
        <begin position="493"/>
        <end position="838"/>
    </location>
</feature>
<dbReference type="InterPro" id="IPR025743">
    <property type="entry name" value="TssM1_N"/>
</dbReference>
<name>A0A1S2NBM1_9BURK</name>
<feature type="transmembrane region" description="Helical" evidence="1">
    <location>
        <begin position="439"/>
        <end position="460"/>
    </location>
</feature>
<keyword evidence="1" id="KW-1133">Transmembrane helix</keyword>
<sequence length="1258" mass="136898">MARLWKYLTDSRVLAAIGLAALAAILVIGAGLFGLGIVWAAIGALALLAGWGIWWMLRRAWRARRARKLAGAIAGAGATDDDGKDEVAVLRKNLLEAVGTIKTSKLGLTRGAAALYELPWYMIIGNPAAGKSSAIVHSGLSFPIPGNKALQGVGGTRNCDWFFTTDGILLDTAGRYSVQDADRAEWFGFLDLLKRYRQRAPINGILIAVSVAELMAGPATASHELAKNLRTRVQELTERLGVHAPVYVVFTKADLVAGFLDFFHDSEQAERERIWGATLRYNRRAAPQDVLAFFDEHFDELVDGLKEMSLAGMGANRSTTLRSGVFTFPLEFAALRTPLRAFLATLFEENTYQFKPVFRGFYFTSALQEGSVQDLSSRRVASRFDLALQERKGGEGAGEPAGSQAGAQSGYFLLELFRKVVFADRELVKRYTNPAAARWKLGAFFAATILLGCAMGGWSWSYMGNRQLVANVQSDLDKVMKLQAGRIDLQSRLEALDILQDRIEQLERYADDKPWALGFGLYQGDILARKLRDEYFAGVRAVMVEPVAGALETMLTEVNNNAAALDPGRQVAAPASVSASAPRLGQPYQDASPTDVGDAYNALKTYLMLGTKSYAEPGHLNDQLTRYWRGWLEANRGSMPREQMIRSAERLMTFHLAHIDDPAWPQISPKLSLLDTTREHLRRVVRGTPARERVYADIKTRAATRFPAVTVARIVGEQDAALVAGSHAVSGAFTRAAWDKFVLGAIRDASNKELNTVDWVLKTTARDDLTLEGSPEQIQKALIDLYKADYAREWSKFVQGVAIADLRGFDASVQAMNRLGDPQSSPIAKLLRTIYEETAWDNPGGLRAPIGKTERGVIEWFKQVVLRRAPSDARTLADSVDPAQLLAQQQQGAGPIGREFAGVARLVGAREKEASLMTGYLDALSRLRTRLNALKNQGDPGPGAKQFMQQTLEGSGSELADALRYVDEQMLTGMSDSQKQALRPLLVRPLTQTFAMIVLPSEAEINKTWQAQVVEPFTRTLAAKYPFAQDSSVEATPGEIGQVFGPEGAVAKFVGTAMGPLVVRRGDVLAARTWADIGISLAPQAVAAFPGWVAPLSNNGVAASGAAQTVFQVLPLSAPGTLEYTLEIDGQQLRYRNTPPSWNNMVHPGPQGVSGARVSAVTFDGRTVELFNQPGQFGLQRLFEAAQRKRKDGGVFELRWSAQNVSVAVDLKIVSSPQSTGGGQSQAQGFRGLRLPPAIVGRHDVQNAAPALASAGAQ</sequence>
<feature type="transmembrane region" description="Helical" evidence="1">
    <location>
        <begin position="12"/>
        <end position="31"/>
    </location>
</feature>
<dbReference type="AlphaFoldDB" id="A0A1S2NBM1"/>
<dbReference type="Pfam" id="PF06744">
    <property type="entry name" value="IcmF_C"/>
    <property type="match status" value="1"/>
</dbReference>
<dbReference type="InterPro" id="IPR010623">
    <property type="entry name" value="IcmF_C"/>
</dbReference>
<protein>
    <submittedName>
        <fullName evidence="6">Intracellular multiplication and macrophage-killing family protein</fullName>
    </submittedName>
</protein>
<dbReference type="Proteomes" id="UP000180246">
    <property type="component" value="Unassembled WGS sequence"/>
</dbReference>
<dbReference type="Pfam" id="PF06761">
    <property type="entry name" value="IcmF-related"/>
    <property type="match status" value="1"/>
</dbReference>
<feature type="transmembrane region" description="Helical" evidence="1">
    <location>
        <begin position="37"/>
        <end position="57"/>
    </location>
</feature>
<feature type="domain" description="Type VI secretion system component TssM1 N-terminal" evidence="4">
    <location>
        <begin position="180"/>
        <end position="445"/>
    </location>
</feature>
<gene>
    <name evidence="6" type="ORF">LO55_4605</name>
</gene>
<evidence type="ECO:0000259" key="3">
    <source>
        <dbReference type="Pfam" id="PF06761"/>
    </source>
</evidence>
<dbReference type="PANTHER" id="PTHR36153:SF1">
    <property type="entry name" value="TYPE VI SECRETION SYSTEM COMPONENT TSSM1"/>
    <property type="match status" value="1"/>
</dbReference>
<dbReference type="InterPro" id="IPR053156">
    <property type="entry name" value="T6SS_TssM-like"/>
</dbReference>
<evidence type="ECO:0000313" key="6">
    <source>
        <dbReference type="EMBL" id="OIJ42435.1"/>
    </source>
</evidence>
<comment type="caution">
    <text evidence="6">The sequence shown here is derived from an EMBL/GenBank/DDBJ whole genome shotgun (WGS) entry which is preliminary data.</text>
</comment>
<dbReference type="SUPFAM" id="SSF52540">
    <property type="entry name" value="P-loop containing nucleoside triphosphate hydrolases"/>
    <property type="match status" value="1"/>
</dbReference>
<dbReference type="InterPro" id="IPR048677">
    <property type="entry name" value="TssM1_hel"/>
</dbReference>
<evidence type="ECO:0000256" key="1">
    <source>
        <dbReference type="SAM" id="Phobius"/>
    </source>
</evidence>
<accession>A0A1S2NBM1</accession>
<evidence type="ECO:0000259" key="2">
    <source>
        <dbReference type="Pfam" id="PF06744"/>
    </source>
</evidence>
<evidence type="ECO:0000259" key="4">
    <source>
        <dbReference type="Pfam" id="PF14331"/>
    </source>
</evidence>
<dbReference type="Pfam" id="PF14331">
    <property type="entry name" value="IcmF-related_N"/>
    <property type="match status" value="1"/>
</dbReference>
<evidence type="ECO:0000259" key="5">
    <source>
        <dbReference type="Pfam" id="PF21070"/>
    </source>
</evidence>
<reference evidence="6 7" key="1">
    <citation type="submission" date="2014-10" db="EMBL/GenBank/DDBJ databases">
        <authorList>
            <person name="Seo M.-J."/>
            <person name="Seok Y.J."/>
            <person name="Cha I.-T."/>
        </authorList>
    </citation>
    <scope>NUCLEOTIDE SEQUENCE [LARGE SCALE GENOMIC DNA]</scope>
    <source>
        <strain evidence="6 7">NEU</strain>
    </source>
</reference>
<dbReference type="NCBIfam" id="TIGR03348">
    <property type="entry name" value="VI_IcmF"/>
    <property type="match status" value="1"/>
</dbReference>